<dbReference type="AlphaFoldDB" id="A0A0P9IV56"/>
<proteinExistence type="inferred from homology"/>
<evidence type="ECO:0000256" key="7">
    <source>
        <dbReference type="SAM" id="MobiDB-lite"/>
    </source>
</evidence>
<keyword evidence="3 6" id="KW-1017">Isopeptide bond</keyword>
<keyword evidence="6" id="KW-0472">Membrane</keyword>
<dbReference type="Gene3D" id="3.10.20.90">
    <property type="entry name" value="Phosphatidylinositol 3-kinase Catalytic Subunit, Chain A, domain 1"/>
    <property type="match status" value="1"/>
</dbReference>
<dbReference type="Gene3D" id="1.10.246.190">
    <property type="entry name" value="Autophagy protein Apg5, helix rich domain"/>
    <property type="match status" value="1"/>
</dbReference>
<dbReference type="FunFam" id="3.10.20.90:FF:000347">
    <property type="entry name" value="Autophagy protein 5"/>
    <property type="match status" value="1"/>
</dbReference>
<gene>
    <name evidence="11" type="ORF">RHOBADRAFT_54695</name>
</gene>
<dbReference type="GO" id="GO:0034274">
    <property type="term" value="C:Atg12-Atg5-Atg16 complex"/>
    <property type="evidence" value="ECO:0007669"/>
    <property type="project" value="TreeGrafter"/>
</dbReference>
<dbReference type="Pfam" id="PF04106">
    <property type="entry name" value="ATG5_UblB"/>
    <property type="match status" value="1"/>
</dbReference>
<keyword evidence="5 6" id="KW-0072">Autophagy</keyword>
<dbReference type="STRING" id="578459.A0A0P9IV56"/>
<feature type="domain" description="Autophagy protein ATG5 alpha-helical bundle region" evidence="9">
    <location>
        <begin position="265"/>
        <end position="320"/>
    </location>
</feature>
<feature type="compositionally biased region" description="Polar residues" evidence="7">
    <location>
        <begin position="1"/>
        <end position="17"/>
    </location>
</feature>
<feature type="compositionally biased region" description="Low complexity" evidence="7">
    <location>
        <begin position="325"/>
        <end position="347"/>
    </location>
</feature>
<dbReference type="EMBL" id="KQ474082">
    <property type="protein sequence ID" value="KPV73475.1"/>
    <property type="molecule type" value="Genomic_DNA"/>
</dbReference>
<accession>A0A0P9IV56</accession>
<feature type="domain" description="Autophagy protein ATG5 UblA" evidence="10">
    <location>
        <begin position="53"/>
        <end position="143"/>
    </location>
</feature>
<dbReference type="PANTHER" id="PTHR13040:SF2">
    <property type="entry name" value="AUTOPHAGY PROTEIN 5"/>
    <property type="match status" value="1"/>
</dbReference>
<comment type="subcellular location">
    <subcellularLocation>
        <location evidence="1 6">Preautophagosomal structure membrane</location>
        <topology evidence="1 6">Peripheral membrane protein</topology>
    </subcellularLocation>
</comment>
<keyword evidence="4 6" id="KW-0832">Ubl conjugation</keyword>
<dbReference type="GO" id="GO:0061908">
    <property type="term" value="C:phagophore"/>
    <property type="evidence" value="ECO:0007669"/>
    <property type="project" value="TreeGrafter"/>
</dbReference>
<dbReference type="GO" id="GO:0005776">
    <property type="term" value="C:autophagosome"/>
    <property type="evidence" value="ECO:0007669"/>
    <property type="project" value="TreeGrafter"/>
</dbReference>
<dbReference type="GO" id="GO:0000422">
    <property type="term" value="P:autophagy of mitochondrion"/>
    <property type="evidence" value="ECO:0007669"/>
    <property type="project" value="TreeGrafter"/>
</dbReference>
<feature type="region of interest" description="Disordered" evidence="7">
    <location>
        <begin position="199"/>
        <end position="223"/>
    </location>
</feature>
<dbReference type="InterPro" id="IPR042526">
    <property type="entry name" value="Atg5_HR"/>
</dbReference>
<evidence type="ECO:0000256" key="2">
    <source>
        <dbReference type="ARBA" id="ARBA00006910"/>
    </source>
</evidence>
<keyword evidence="6" id="KW-0813">Transport</keyword>
<dbReference type="GO" id="GO:0006995">
    <property type="term" value="P:cellular response to nitrogen starvation"/>
    <property type="evidence" value="ECO:0007669"/>
    <property type="project" value="TreeGrafter"/>
</dbReference>
<dbReference type="GO" id="GO:0034727">
    <property type="term" value="P:piecemeal microautophagy of the nucleus"/>
    <property type="evidence" value="ECO:0007669"/>
    <property type="project" value="TreeGrafter"/>
</dbReference>
<dbReference type="InterPro" id="IPR042527">
    <property type="entry name" value="Atg5_UblA_dom_sf"/>
</dbReference>
<feature type="compositionally biased region" description="Low complexity" evidence="7">
    <location>
        <begin position="18"/>
        <end position="40"/>
    </location>
</feature>
<dbReference type="OMA" id="SASMHTR"/>
<evidence type="ECO:0000259" key="10">
    <source>
        <dbReference type="Pfam" id="PF20638"/>
    </source>
</evidence>
<dbReference type="PANTHER" id="PTHR13040">
    <property type="entry name" value="AUTOPHAGY PROTEIN 5"/>
    <property type="match status" value="1"/>
</dbReference>
<evidence type="ECO:0000313" key="11">
    <source>
        <dbReference type="EMBL" id="KPV73475.1"/>
    </source>
</evidence>
<organism evidence="11 12">
    <name type="scientific">Rhodotorula graminis (strain WP1)</name>
    <dbReference type="NCBI Taxonomy" id="578459"/>
    <lineage>
        <taxon>Eukaryota</taxon>
        <taxon>Fungi</taxon>
        <taxon>Dikarya</taxon>
        <taxon>Basidiomycota</taxon>
        <taxon>Pucciniomycotina</taxon>
        <taxon>Microbotryomycetes</taxon>
        <taxon>Sporidiobolales</taxon>
        <taxon>Sporidiobolaceae</taxon>
        <taxon>Rhodotorula</taxon>
    </lineage>
</organism>
<dbReference type="OrthoDB" id="272162at2759"/>
<dbReference type="GO" id="GO:0019776">
    <property type="term" value="F:Atg8-family ligase activity"/>
    <property type="evidence" value="ECO:0007669"/>
    <property type="project" value="TreeGrafter"/>
</dbReference>
<evidence type="ECO:0000256" key="5">
    <source>
        <dbReference type="ARBA" id="ARBA00023006"/>
    </source>
</evidence>
<dbReference type="GO" id="GO:0044233">
    <property type="term" value="C:mitochondria-associated endoplasmic reticulum membrane contact site"/>
    <property type="evidence" value="ECO:0007669"/>
    <property type="project" value="TreeGrafter"/>
</dbReference>
<feature type="region of interest" description="Disordered" evidence="7">
    <location>
        <begin position="1"/>
        <end position="40"/>
    </location>
</feature>
<evidence type="ECO:0000256" key="1">
    <source>
        <dbReference type="ARBA" id="ARBA00004623"/>
    </source>
</evidence>
<dbReference type="InterPro" id="IPR007239">
    <property type="entry name" value="Atg5"/>
</dbReference>
<evidence type="ECO:0000313" key="12">
    <source>
        <dbReference type="Proteomes" id="UP000053890"/>
    </source>
</evidence>
<dbReference type="GO" id="GO:0034045">
    <property type="term" value="C:phagophore assembly site membrane"/>
    <property type="evidence" value="ECO:0007669"/>
    <property type="project" value="UniProtKB-SubCell"/>
</dbReference>
<evidence type="ECO:0000259" key="8">
    <source>
        <dbReference type="Pfam" id="PF04106"/>
    </source>
</evidence>
<evidence type="ECO:0000256" key="3">
    <source>
        <dbReference type="ARBA" id="ARBA00022499"/>
    </source>
</evidence>
<evidence type="ECO:0000256" key="6">
    <source>
        <dbReference type="RuleBase" id="RU361202"/>
    </source>
</evidence>
<dbReference type="Pfam" id="PF20638">
    <property type="entry name" value="ATG5_UblA"/>
    <property type="match status" value="1"/>
</dbReference>
<dbReference type="Gene3D" id="3.10.20.620">
    <property type="match status" value="1"/>
</dbReference>
<comment type="function">
    <text evidence="6">Involved in cytoplasm to vacuole transport (Cvt) and autophagic vesicle formation.</text>
</comment>
<dbReference type="GeneID" id="28977901"/>
<dbReference type="InterPro" id="IPR048318">
    <property type="entry name" value="ATG5_UblB"/>
</dbReference>
<keyword evidence="12" id="KW-1185">Reference proteome</keyword>
<sequence length="471" mass="49742">MSRVPSGSSAASACMRQTPSTSSFAPSTSSHHSPSPADTAAHALASAATRSLVFAGSVPIEVVIAQGELPPAADRAVEAYYLQAPRIAYLPLVLAQVRKYFLDLVLDDNSAASLRTDDLWFDADDTPLKWHWPIGLLYDYHHVAHQPSLLPPRPRAPSLSATPHDPSSLPNSLASVFAPLSSPSAADLSFPSSSAALGDSSSHATLRAPPSAAAPRPRTPSSARSAVFLEGGVGAGATSGAPWRVTLHLRDPPAEQLLVSNRVEDARAGFMAMVKEADYVRYGNTKRVTNLRKEQQDNLWEGVLQNDFDKYWNVASKLVPLPALPSTSTSTSASRSPTPSSFTTSSSDGRAPDGNAVRTVPLRVYLPEAAPVVQDVVQPVQQDGTPTTLHQALSALLPLLFPPPPTSSSSSSSLSFTPTPAPLPLAHALIQGVYVPLDAEIGWLGACMPGADGWVAAVVVLVEDEEEERGR</sequence>
<reference evidence="11 12" key="1">
    <citation type="journal article" date="2015" name="Front. Microbiol.">
        <title>Genome sequence of the plant growth promoting endophytic yeast Rhodotorula graminis WP1.</title>
        <authorList>
            <person name="Firrincieli A."/>
            <person name="Otillar R."/>
            <person name="Salamov A."/>
            <person name="Schmutz J."/>
            <person name="Khan Z."/>
            <person name="Redman R.S."/>
            <person name="Fleck N.D."/>
            <person name="Lindquist E."/>
            <person name="Grigoriev I.V."/>
            <person name="Doty S.L."/>
        </authorList>
    </citation>
    <scope>NUCLEOTIDE SEQUENCE [LARGE SCALE GENOMIC DNA]</scope>
    <source>
        <strain evidence="11 12">WP1</strain>
    </source>
</reference>
<dbReference type="RefSeq" id="XP_018269524.1">
    <property type="nucleotide sequence ID" value="XM_018417453.1"/>
</dbReference>
<evidence type="ECO:0000259" key="9">
    <source>
        <dbReference type="Pfam" id="PF20637"/>
    </source>
</evidence>
<dbReference type="Pfam" id="PF20637">
    <property type="entry name" value="ATG5_HBR"/>
    <property type="match status" value="1"/>
</dbReference>
<evidence type="ECO:0000256" key="4">
    <source>
        <dbReference type="ARBA" id="ARBA00022843"/>
    </source>
</evidence>
<protein>
    <recommendedName>
        <fullName evidence="6">Autophagy protein 5</fullName>
    </recommendedName>
</protein>
<feature type="domain" description="Autophagy protein ATG5 UblB" evidence="8">
    <location>
        <begin position="360"/>
        <end position="458"/>
    </location>
</feature>
<dbReference type="InterPro" id="IPR048940">
    <property type="entry name" value="ATG5_HBR"/>
</dbReference>
<dbReference type="InterPro" id="IPR048939">
    <property type="entry name" value="ATG5_UblA"/>
</dbReference>
<name>A0A0P9IV56_RHOGW</name>
<feature type="region of interest" description="Disordered" evidence="7">
    <location>
        <begin position="325"/>
        <end position="354"/>
    </location>
</feature>
<dbReference type="Proteomes" id="UP000053890">
    <property type="component" value="Unassembled WGS sequence"/>
</dbReference>
<comment type="subunit">
    <text evidence="6">Conjugated with ATG12.</text>
</comment>
<comment type="similarity">
    <text evidence="2 6">Belongs to the ATG5 family.</text>
</comment>